<dbReference type="SUPFAM" id="SSF46689">
    <property type="entry name" value="Homeodomain-like"/>
    <property type="match status" value="1"/>
</dbReference>
<reference evidence="6 7" key="1">
    <citation type="submission" date="2022-03" db="EMBL/GenBank/DDBJ databases">
        <authorList>
            <person name="Brunel B."/>
        </authorList>
    </citation>
    <scope>NUCLEOTIDE SEQUENCE [LARGE SCALE GENOMIC DNA]</scope>
    <source>
        <strain evidence="6">STM5069sample</strain>
    </source>
</reference>
<dbReference type="InterPro" id="IPR036271">
    <property type="entry name" value="Tet_transcr_reg_TetR-rel_C_sf"/>
</dbReference>
<dbReference type="EMBL" id="CAKXZT010000142">
    <property type="protein sequence ID" value="CAH2405184.1"/>
    <property type="molecule type" value="Genomic_DNA"/>
</dbReference>
<dbReference type="Proteomes" id="UP001153050">
    <property type="component" value="Unassembled WGS sequence"/>
</dbReference>
<dbReference type="PROSITE" id="PS50977">
    <property type="entry name" value="HTH_TETR_2"/>
    <property type="match status" value="1"/>
</dbReference>
<proteinExistence type="predicted"/>
<dbReference type="PANTHER" id="PTHR30055:SF220">
    <property type="entry name" value="TETR-FAMILY REGULATORY PROTEIN"/>
    <property type="match status" value="1"/>
</dbReference>
<dbReference type="InterPro" id="IPR050109">
    <property type="entry name" value="HTH-type_TetR-like_transc_reg"/>
</dbReference>
<feature type="domain" description="HTH tetR-type" evidence="5">
    <location>
        <begin position="36"/>
        <end position="96"/>
    </location>
</feature>
<dbReference type="Gene3D" id="1.10.357.10">
    <property type="entry name" value="Tetracycline Repressor, domain 2"/>
    <property type="match status" value="1"/>
</dbReference>
<keyword evidence="2 4" id="KW-0238">DNA-binding</keyword>
<gene>
    <name evidence="6" type="ORF">MES5069_460008</name>
</gene>
<dbReference type="InterPro" id="IPR001647">
    <property type="entry name" value="HTH_TetR"/>
</dbReference>
<dbReference type="Pfam" id="PF00440">
    <property type="entry name" value="TetR_N"/>
    <property type="match status" value="1"/>
</dbReference>
<evidence type="ECO:0000259" key="5">
    <source>
        <dbReference type="PROSITE" id="PS50977"/>
    </source>
</evidence>
<dbReference type="InterPro" id="IPR009057">
    <property type="entry name" value="Homeodomain-like_sf"/>
</dbReference>
<name>A0ABN8K950_9HYPH</name>
<dbReference type="PANTHER" id="PTHR30055">
    <property type="entry name" value="HTH-TYPE TRANSCRIPTIONAL REGULATOR RUTR"/>
    <property type="match status" value="1"/>
</dbReference>
<comment type="caution">
    <text evidence="6">The sequence shown here is derived from an EMBL/GenBank/DDBJ whole genome shotgun (WGS) entry which is preliminary data.</text>
</comment>
<dbReference type="SUPFAM" id="SSF48498">
    <property type="entry name" value="Tetracyclin repressor-like, C-terminal domain"/>
    <property type="match status" value="1"/>
</dbReference>
<evidence type="ECO:0000313" key="7">
    <source>
        <dbReference type="Proteomes" id="UP001153050"/>
    </source>
</evidence>
<sequence length="234" mass="24816">MSSVNINKARWEPRLVTRKKDTGTLSPRSAGTYHHGDLKAALVAAAGEMLEREGPESISFRAVARAAGVSPTAPYNHFPSKEDLLATLAGAGFRELENCQVATVAATQSGQERIVSLGLAYLRFAETHPQLYRLMFGAGVADWCAHPEVAEAKRASFRAIRDALAEQLSGVGDPAEEAVDTAAIAAWALAHGLSMLLIDGSLGAAKDDPSHGKSLIMRILTQFAAGLTPKPSTR</sequence>
<accession>A0ABN8K950</accession>
<evidence type="ECO:0000256" key="1">
    <source>
        <dbReference type="ARBA" id="ARBA00023015"/>
    </source>
</evidence>
<protein>
    <recommendedName>
        <fullName evidence="5">HTH tetR-type domain-containing protein</fullName>
    </recommendedName>
</protein>
<feature type="DNA-binding region" description="H-T-H motif" evidence="4">
    <location>
        <begin position="59"/>
        <end position="78"/>
    </location>
</feature>
<keyword evidence="7" id="KW-1185">Reference proteome</keyword>
<dbReference type="InterPro" id="IPR025996">
    <property type="entry name" value="MT1864/Rv1816-like_C"/>
</dbReference>
<dbReference type="PRINTS" id="PR00455">
    <property type="entry name" value="HTHTETR"/>
</dbReference>
<keyword evidence="1" id="KW-0805">Transcription regulation</keyword>
<keyword evidence="3" id="KW-0804">Transcription</keyword>
<dbReference type="Pfam" id="PF13305">
    <property type="entry name" value="TetR_C_33"/>
    <property type="match status" value="1"/>
</dbReference>
<evidence type="ECO:0000313" key="6">
    <source>
        <dbReference type="EMBL" id="CAH2405184.1"/>
    </source>
</evidence>
<evidence type="ECO:0000256" key="4">
    <source>
        <dbReference type="PROSITE-ProRule" id="PRU00335"/>
    </source>
</evidence>
<evidence type="ECO:0000256" key="3">
    <source>
        <dbReference type="ARBA" id="ARBA00023163"/>
    </source>
</evidence>
<organism evidence="6 7">
    <name type="scientific">Mesorhizobium escarrei</name>
    <dbReference type="NCBI Taxonomy" id="666018"/>
    <lineage>
        <taxon>Bacteria</taxon>
        <taxon>Pseudomonadati</taxon>
        <taxon>Pseudomonadota</taxon>
        <taxon>Alphaproteobacteria</taxon>
        <taxon>Hyphomicrobiales</taxon>
        <taxon>Phyllobacteriaceae</taxon>
        <taxon>Mesorhizobium</taxon>
    </lineage>
</organism>
<evidence type="ECO:0000256" key="2">
    <source>
        <dbReference type="ARBA" id="ARBA00023125"/>
    </source>
</evidence>